<dbReference type="PANTHER" id="PTHR22595:SF79">
    <property type="entry name" value="CHITINASE 12"/>
    <property type="match status" value="1"/>
</dbReference>
<accession>A0A0A0L646</accession>
<feature type="disulfide bond" evidence="5">
    <location>
        <begin position="271"/>
        <end position="303"/>
    </location>
</feature>
<dbReference type="PROSITE" id="PS51257">
    <property type="entry name" value="PROKAR_LIPOPROTEIN"/>
    <property type="match status" value="1"/>
</dbReference>
<dbReference type="GO" id="GO:0050832">
    <property type="term" value="P:defense response to fungus"/>
    <property type="evidence" value="ECO:0000318"/>
    <property type="project" value="GO_Central"/>
</dbReference>
<feature type="domain" description="Glycoside hydrolase family 19 catalytic" evidence="8">
    <location>
        <begin position="216"/>
        <end position="226"/>
    </location>
</feature>
<dbReference type="CDD" id="cd00325">
    <property type="entry name" value="chitinase_GH19"/>
    <property type="match status" value="1"/>
</dbReference>
<evidence type="ECO:0000259" key="8">
    <source>
        <dbReference type="PROSITE" id="PS00774"/>
    </source>
</evidence>
<name>A0A0A0L646_CUCSA</name>
<evidence type="ECO:0000256" key="1">
    <source>
        <dbReference type="ARBA" id="ARBA00022669"/>
    </source>
</evidence>
<sequence length="313" mass="33649">MTKIYTSFITLTFVLLTTPATSSAQSCGGGESADAMCPKGLCIAGSGLCGSGFLRRCGSDLTFGNPNEGMGGVVSASEFDGMLKHRNDGSCEGNGFYSYEAFVVAAAEFDGFGTTGNLSTRKREVAAFLAQTSYETTGGWATAPDGPYAWGYCYINATQKDQFCVPSPTWPCSSGKLYYGRGPFQIAYNFNYGAAGKAIGVDLLNNPDLVATNPTISFKTALWFWMTSQGDKPSCHDVMTGKWVPSNEDVSAKRLPGYGLTINIINGNNECGKGADARAADRLGFYQRYCDVLNIQYGDNFNCVNQKPFTYEE</sequence>
<dbReference type="Proteomes" id="UP000029981">
    <property type="component" value="Chromosome 3"/>
</dbReference>
<proteinExistence type="predicted"/>
<dbReference type="AlphaFoldDB" id="A0A0A0L646"/>
<dbReference type="GO" id="GO:0016998">
    <property type="term" value="P:cell wall macromolecule catabolic process"/>
    <property type="evidence" value="ECO:0007669"/>
    <property type="project" value="InterPro"/>
</dbReference>
<dbReference type="GO" id="GO:0004568">
    <property type="term" value="F:chitinase activity"/>
    <property type="evidence" value="ECO:0000318"/>
    <property type="project" value="GO_Central"/>
</dbReference>
<feature type="active site" description="Proton donor" evidence="4">
    <location>
        <position position="135"/>
    </location>
</feature>
<dbReference type="PROSITE" id="PS00773">
    <property type="entry name" value="CHITINASE_19_1"/>
    <property type="match status" value="1"/>
</dbReference>
<dbReference type="EMBL" id="CM002924">
    <property type="protein sequence ID" value="KGN55621.1"/>
    <property type="molecule type" value="Genomic_DNA"/>
</dbReference>
<reference evidence="9 10" key="3">
    <citation type="journal article" date="2010" name="BMC Genomics">
        <title>Transcriptome sequencing and comparative analysis of cucumber flowers with different sex types.</title>
        <authorList>
            <person name="Guo S."/>
            <person name="Zheng Y."/>
            <person name="Joung J.G."/>
            <person name="Liu S."/>
            <person name="Zhang Z."/>
            <person name="Crasta O.R."/>
            <person name="Sobral B.W."/>
            <person name="Xu Y."/>
            <person name="Huang S."/>
            <person name="Fei Z."/>
        </authorList>
    </citation>
    <scope>NUCLEOTIDE SEQUENCE [LARGE SCALE GENOMIC DNA]</scope>
    <source>
        <strain evidence="10">cv. 9930</strain>
    </source>
</reference>
<dbReference type="PROSITE" id="PS00774">
    <property type="entry name" value="CHITINASE_19_2"/>
    <property type="match status" value="1"/>
</dbReference>
<feature type="signal peptide" evidence="6">
    <location>
        <begin position="1"/>
        <end position="24"/>
    </location>
</feature>
<dbReference type="GO" id="GO:0005975">
    <property type="term" value="P:carbohydrate metabolic process"/>
    <property type="evidence" value="ECO:0007669"/>
    <property type="project" value="InterPro"/>
</dbReference>
<dbReference type="STRING" id="3659.A0A0A0L646"/>
<evidence type="ECO:0000313" key="9">
    <source>
        <dbReference type="EMBL" id="KGN55621.1"/>
    </source>
</evidence>
<evidence type="ECO:0000256" key="2">
    <source>
        <dbReference type="ARBA" id="ARBA00022821"/>
    </source>
</evidence>
<feature type="disulfide bond" evidence="5">
    <location>
        <begin position="164"/>
        <end position="172"/>
    </location>
</feature>
<dbReference type="OMA" id="VDCANQR"/>
<feature type="chain" id="PRO_5001965783" description="Glycoside hydrolase family 19 catalytic domain-containing protein" evidence="6">
    <location>
        <begin position="25"/>
        <end position="313"/>
    </location>
</feature>
<feature type="disulfide bond" evidence="5">
    <location>
        <begin position="91"/>
        <end position="153"/>
    </location>
</feature>
<keyword evidence="1" id="KW-0147">Chitin-binding</keyword>
<evidence type="ECO:0000313" key="10">
    <source>
        <dbReference type="Proteomes" id="UP000029981"/>
    </source>
</evidence>
<dbReference type="Gramene" id="KGN55621">
    <property type="protein sequence ID" value="KGN55621"/>
    <property type="gene ID" value="Csa_3G002420"/>
</dbReference>
<keyword evidence="6" id="KW-0732">Signal</keyword>
<reference evidence="9 10" key="1">
    <citation type="journal article" date="2009" name="Nat. Genet.">
        <title>The genome of the cucumber, Cucumis sativus L.</title>
        <authorList>
            <person name="Huang S."/>
            <person name="Li R."/>
            <person name="Zhang Z."/>
            <person name="Li L."/>
            <person name="Gu X."/>
            <person name="Fan W."/>
            <person name="Lucas W.J."/>
            <person name="Wang X."/>
            <person name="Xie B."/>
            <person name="Ni P."/>
            <person name="Ren Y."/>
            <person name="Zhu H."/>
            <person name="Li J."/>
            <person name="Lin K."/>
            <person name="Jin W."/>
            <person name="Fei Z."/>
            <person name="Li G."/>
            <person name="Staub J."/>
            <person name="Kilian A."/>
            <person name="van der Vossen E.A."/>
            <person name="Wu Y."/>
            <person name="Guo J."/>
            <person name="He J."/>
            <person name="Jia Z."/>
            <person name="Ren Y."/>
            <person name="Tian G."/>
            <person name="Lu Y."/>
            <person name="Ruan J."/>
            <person name="Qian W."/>
            <person name="Wang M."/>
            <person name="Huang Q."/>
            <person name="Li B."/>
            <person name="Xuan Z."/>
            <person name="Cao J."/>
            <person name="Asan"/>
            <person name="Wu Z."/>
            <person name="Zhang J."/>
            <person name="Cai Q."/>
            <person name="Bai Y."/>
            <person name="Zhao B."/>
            <person name="Han Y."/>
            <person name="Li Y."/>
            <person name="Li X."/>
            <person name="Wang S."/>
            <person name="Shi Q."/>
            <person name="Liu S."/>
            <person name="Cho W.K."/>
            <person name="Kim J.Y."/>
            <person name="Xu Y."/>
            <person name="Heller-Uszynska K."/>
            <person name="Miao H."/>
            <person name="Cheng Z."/>
            <person name="Zhang S."/>
            <person name="Wu J."/>
            <person name="Yang Y."/>
            <person name="Kang H."/>
            <person name="Li M."/>
            <person name="Liang H."/>
            <person name="Ren X."/>
            <person name="Shi Z."/>
            <person name="Wen M."/>
            <person name="Jian M."/>
            <person name="Yang H."/>
            <person name="Zhang G."/>
            <person name="Yang Z."/>
            <person name="Chen R."/>
            <person name="Liu S."/>
            <person name="Li J."/>
            <person name="Ma L."/>
            <person name="Liu H."/>
            <person name="Zhou Y."/>
            <person name="Zhao J."/>
            <person name="Fang X."/>
            <person name="Li G."/>
            <person name="Fang L."/>
            <person name="Li Y."/>
            <person name="Liu D."/>
            <person name="Zheng H."/>
            <person name="Zhang Y."/>
            <person name="Qin N."/>
            <person name="Li Z."/>
            <person name="Yang G."/>
            <person name="Yang S."/>
            <person name="Bolund L."/>
            <person name="Kristiansen K."/>
            <person name="Zheng H."/>
            <person name="Li S."/>
            <person name="Zhang X."/>
            <person name="Yang H."/>
            <person name="Wang J."/>
            <person name="Sun R."/>
            <person name="Zhang B."/>
            <person name="Jiang S."/>
            <person name="Wang J."/>
            <person name="Du Y."/>
            <person name="Li S."/>
        </authorList>
    </citation>
    <scope>NUCLEOTIDE SEQUENCE [LARGE SCALE GENOMIC DNA]</scope>
    <source>
        <strain evidence="10">cv. 9930</strain>
    </source>
</reference>
<feature type="domain" description="Glycoside hydrolase family 19 catalytic" evidence="7">
    <location>
        <begin position="91"/>
        <end position="113"/>
    </location>
</feature>
<dbReference type="Gene3D" id="3.30.20.10">
    <property type="entry name" value="Endochitinase, domain 2"/>
    <property type="match status" value="1"/>
</dbReference>
<dbReference type="GO" id="GO:0008061">
    <property type="term" value="F:chitin binding"/>
    <property type="evidence" value="ECO:0007669"/>
    <property type="project" value="UniProtKB-KW"/>
</dbReference>
<gene>
    <name evidence="9" type="ORF">Csa_3G002420</name>
</gene>
<evidence type="ECO:0000256" key="3">
    <source>
        <dbReference type="ARBA" id="ARBA00023157"/>
    </source>
</evidence>
<protein>
    <recommendedName>
        <fullName evidence="7 8">Glycoside hydrolase family 19 catalytic domain-containing protein</fullName>
    </recommendedName>
</protein>
<dbReference type="PIRSF" id="PIRSF001060">
    <property type="entry name" value="Endochitinase"/>
    <property type="match status" value="1"/>
</dbReference>
<reference evidence="9 10" key="2">
    <citation type="journal article" date="2009" name="PLoS ONE">
        <title>An integrated genetic and cytogenetic map of the cucumber genome.</title>
        <authorList>
            <person name="Ren Y."/>
            <person name="Zhang Z."/>
            <person name="Liu J."/>
            <person name="Staub J.E."/>
            <person name="Han Y."/>
            <person name="Cheng Z."/>
            <person name="Li X."/>
            <person name="Lu J."/>
            <person name="Miao H."/>
            <person name="Kang H."/>
            <person name="Xie B."/>
            <person name="Gu X."/>
            <person name="Wang X."/>
            <person name="Du Y."/>
            <person name="Jin W."/>
            <person name="Huang S."/>
        </authorList>
    </citation>
    <scope>NUCLEOTIDE SEQUENCE [LARGE SCALE GENOMIC DNA]</scope>
    <source>
        <strain evidence="10">cv. 9930</strain>
    </source>
</reference>
<organism evidence="9 10">
    <name type="scientific">Cucumis sativus</name>
    <name type="common">Cucumber</name>
    <dbReference type="NCBI Taxonomy" id="3659"/>
    <lineage>
        <taxon>Eukaryota</taxon>
        <taxon>Viridiplantae</taxon>
        <taxon>Streptophyta</taxon>
        <taxon>Embryophyta</taxon>
        <taxon>Tracheophyta</taxon>
        <taxon>Spermatophyta</taxon>
        <taxon>Magnoliopsida</taxon>
        <taxon>eudicotyledons</taxon>
        <taxon>Gunneridae</taxon>
        <taxon>Pentapetalae</taxon>
        <taxon>rosids</taxon>
        <taxon>fabids</taxon>
        <taxon>Cucurbitales</taxon>
        <taxon>Cucurbitaceae</taxon>
        <taxon>Benincaseae</taxon>
        <taxon>Cucumis</taxon>
    </lineage>
</organism>
<keyword evidence="3 5" id="KW-1015">Disulfide bond</keyword>
<dbReference type="KEGG" id="csv:101222731"/>
<dbReference type="PANTHER" id="PTHR22595">
    <property type="entry name" value="CHITINASE-RELATED"/>
    <property type="match status" value="1"/>
</dbReference>
<dbReference type="GO" id="GO:0006032">
    <property type="term" value="P:chitin catabolic process"/>
    <property type="evidence" value="ECO:0007669"/>
    <property type="project" value="InterPro"/>
</dbReference>
<dbReference type="OrthoDB" id="5985073at2759"/>
<evidence type="ECO:0000256" key="4">
    <source>
        <dbReference type="PIRSR" id="PIRSR001060-1"/>
    </source>
</evidence>
<evidence type="ECO:0000259" key="7">
    <source>
        <dbReference type="PROSITE" id="PS00773"/>
    </source>
</evidence>
<dbReference type="InterPro" id="IPR000726">
    <property type="entry name" value="Glyco_hydro_19_cat"/>
</dbReference>
<dbReference type="FunFam" id="3.30.20.10:FF:000001">
    <property type="entry name" value="Endochitinase (Chitinase)"/>
    <property type="match status" value="1"/>
</dbReference>
<dbReference type="InterPro" id="IPR016283">
    <property type="entry name" value="Glyco_hydro_19"/>
</dbReference>
<dbReference type="eggNOG" id="KOG4742">
    <property type="taxonomic scope" value="Eukaryota"/>
</dbReference>
<keyword evidence="10" id="KW-1185">Reference proteome</keyword>
<evidence type="ECO:0000256" key="6">
    <source>
        <dbReference type="SAM" id="SignalP"/>
    </source>
</evidence>
<dbReference type="SUPFAM" id="SSF53955">
    <property type="entry name" value="Lysozyme-like"/>
    <property type="match status" value="1"/>
</dbReference>
<evidence type="ECO:0000256" key="5">
    <source>
        <dbReference type="PIRSR" id="PIRSR001060-2"/>
    </source>
</evidence>
<dbReference type="InterPro" id="IPR023346">
    <property type="entry name" value="Lysozyme-like_dom_sf"/>
</dbReference>
<dbReference type="Pfam" id="PF00182">
    <property type="entry name" value="Glyco_hydro_19"/>
    <property type="match status" value="1"/>
</dbReference>
<keyword evidence="2" id="KW-0611">Plant defense</keyword>
<dbReference type="Gene3D" id="1.10.530.10">
    <property type="match status" value="1"/>
</dbReference>
<reference evidence="9 10" key="4">
    <citation type="journal article" date="2011" name="BMC Genomics">
        <title>RNA-Seq improves annotation of protein-coding genes in the cucumber genome.</title>
        <authorList>
            <person name="Li Z."/>
            <person name="Zhang Z."/>
            <person name="Yan P."/>
            <person name="Huang S."/>
            <person name="Fei Z."/>
            <person name="Lin K."/>
        </authorList>
    </citation>
    <scope>NUCLEOTIDE SEQUENCE [LARGE SCALE GENOMIC DNA]</scope>
    <source>
        <strain evidence="10">cv. 9930</strain>
    </source>
</reference>
<feature type="disulfide bond" evidence="5">
    <location>
        <begin position="37"/>
        <end position="49"/>
    </location>
</feature>